<keyword evidence="2" id="KW-1185">Reference proteome</keyword>
<dbReference type="EMBL" id="JAXOFX010000005">
    <property type="protein sequence ID" value="MDZ5472040.1"/>
    <property type="molecule type" value="Genomic_DNA"/>
</dbReference>
<name>A0ABU5IY02_9BACI</name>
<reference evidence="1 2" key="1">
    <citation type="submission" date="2023-11" db="EMBL/GenBank/DDBJ databases">
        <title>Bacillus jintuensis, isolated from a mudflat on the Beibu Gulf coast.</title>
        <authorList>
            <person name="Li M."/>
        </authorList>
    </citation>
    <scope>NUCLEOTIDE SEQUENCE [LARGE SCALE GENOMIC DNA]</scope>
    <source>
        <strain evidence="1 2">31A1R</strain>
    </source>
</reference>
<accession>A0ABU5IY02</accession>
<comment type="caution">
    <text evidence="1">The sequence shown here is derived from an EMBL/GenBank/DDBJ whole genome shotgun (WGS) entry which is preliminary data.</text>
</comment>
<dbReference type="RefSeq" id="WP_322446343.1">
    <property type="nucleotide sequence ID" value="NZ_JAXOFX010000005.1"/>
</dbReference>
<evidence type="ECO:0000313" key="2">
    <source>
        <dbReference type="Proteomes" id="UP001290455"/>
    </source>
</evidence>
<gene>
    <name evidence="1" type="ORF">SM124_09805</name>
</gene>
<protein>
    <submittedName>
        <fullName evidence="1">Uncharacterized protein</fullName>
    </submittedName>
</protein>
<dbReference type="Proteomes" id="UP001290455">
    <property type="component" value="Unassembled WGS sequence"/>
</dbReference>
<proteinExistence type="predicted"/>
<evidence type="ECO:0000313" key="1">
    <source>
        <dbReference type="EMBL" id="MDZ5472040.1"/>
    </source>
</evidence>
<organism evidence="1 2">
    <name type="scientific">Robertmurraya mangrovi</name>
    <dbReference type="NCBI Taxonomy" id="3098077"/>
    <lineage>
        <taxon>Bacteria</taxon>
        <taxon>Bacillati</taxon>
        <taxon>Bacillota</taxon>
        <taxon>Bacilli</taxon>
        <taxon>Bacillales</taxon>
        <taxon>Bacillaceae</taxon>
        <taxon>Robertmurraya</taxon>
    </lineage>
</organism>
<sequence length="69" mass="7958">MNGMDLHKIEIMRDGNWEEVPYESLDVGDQFRMIDPEGNIFVDSYGEVMSAASKPFFDEDLGTWLVQIK</sequence>